<sequence length="115" mass="13217">MVGAACQQSPYFVHIPDFIAFKNLRRLKIRWYHIYLYLDVEMGSRVGLSKDKNSEEMRTSCLRVSQIMFELTDREVHALNSPSASRLLLSRFRQPGLMLPSGNMTATHRKGVTAE</sequence>
<dbReference type="Proteomes" id="UP000054324">
    <property type="component" value="Unassembled WGS sequence"/>
</dbReference>
<dbReference type="RefSeq" id="XP_009165133.1">
    <property type="nucleotide sequence ID" value="XM_009166869.1"/>
</dbReference>
<dbReference type="KEGG" id="ovi:T265_02590"/>
<evidence type="ECO:0000313" key="1">
    <source>
        <dbReference type="EMBL" id="KER31150.1"/>
    </source>
</evidence>
<gene>
    <name evidence="1" type="ORF">T265_02590</name>
</gene>
<organism evidence="1 2">
    <name type="scientific">Opisthorchis viverrini</name>
    <name type="common">Southeast Asian liver fluke</name>
    <dbReference type="NCBI Taxonomy" id="6198"/>
    <lineage>
        <taxon>Eukaryota</taxon>
        <taxon>Metazoa</taxon>
        <taxon>Spiralia</taxon>
        <taxon>Lophotrochozoa</taxon>
        <taxon>Platyhelminthes</taxon>
        <taxon>Trematoda</taxon>
        <taxon>Digenea</taxon>
        <taxon>Opisthorchiida</taxon>
        <taxon>Opisthorchiata</taxon>
        <taxon>Opisthorchiidae</taxon>
        <taxon>Opisthorchis</taxon>
    </lineage>
</organism>
<evidence type="ECO:0000313" key="2">
    <source>
        <dbReference type="Proteomes" id="UP000054324"/>
    </source>
</evidence>
<dbReference type="AlphaFoldDB" id="A0A075A6C8"/>
<dbReference type="EMBL" id="KL596650">
    <property type="protein sequence ID" value="KER31150.1"/>
    <property type="molecule type" value="Genomic_DNA"/>
</dbReference>
<dbReference type="GeneID" id="20316778"/>
<dbReference type="CTD" id="20316778"/>
<proteinExistence type="predicted"/>
<protein>
    <submittedName>
        <fullName evidence="1">Uncharacterized protein</fullName>
    </submittedName>
</protein>
<name>A0A075A6C8_OPIVI</name>
<keyword evidence="2" id="KW-1185">Reference proteome</keyword>
<reference evidence="1 2" key="1">
    <citation type="submission" date="2013-11" db="EMBL/GenBank/DDBJ databases">
        <title>Opisthorchis viverrini - life in the bile duct.</title>
        <authorList>
            <person name="Young N.D."/>
            <person name="Nagarajan N."/>
            <person name="Lin S.J."/>
            <person name="Korhonen P.K."/>
            <person name="Jex A.R."/>
            <person name="Hall R.S."/>
            <person name="Safavi-Hemami H."/>
            <person name="Kaewkong W."/>
            <person name="Bertrand D."/>
            <person name="Gao S."/>
            <person name="Seet Q."/>
            <person name="Wongkham S."/>
            <person name="Teh B.T."/>
            <person name="Wongkham C."/>
            <person name="Intapan P.M."/>
            <person name="Maleewong W."/>
            <person name="Yang X."/>
            <person name="Hu M."/>
            <person name="Wang Z."/>
            <person name="Hofmann A."/>
            <person name="Sternberg P.W."/>
            <person name="Tan P."/>
            <person name="Wang J."/>
            <person name="Gasser R.B."/>
        </authorList>
    </citation>
    <scope>NUCLEOTIDE SEQUENCE [LARGE SCALE GENOMIC DNA]</scope>
</reference>
<accession>A0A075A6C8</accession>